<feature type="binding site" evidence="3">
    <location>
        <position position="949"/>
    </location>
    <ligand>
        <name>Mg(2+)</name>
        <dbReference type="ChEBI" id="CHEBI:18420"/>
        <label>1</label>
    </ligand>
</feature>
<reference evidence="4" key="1">
    <citation type="submission" date="2016-04" db="EMBL/GenBank/DDBJ databases">
        <authorList>
            <person name="Evans L.H."/>
            <person name="Alamgir A."/>
            <person name="Owens N."/>
            <person name="Weber N.D."/>
            <person name="Virtaneva K."/>
            <person name="Barbian K."/>
            <person name="Babar A."/>
            <person name="Rosenke K."/>
        </authorList>
    </citation>
    <scope>NUCLEOTIDE SEQUENCE</scope>
    <source>
        <strain evidence="4">Nono1</strain>
    </source>
</reference>
<protein>
    <submittedName>
        <fullName evidence="4">ADP-ribosylglycohydrolase</fullName>
    </submittedName>
</protein>
<comment type="similarity">
    <text evidence="1">Belongs to the ADP-ribosylglycohydrolase family.</text>
</comment>
<feature type="binding site" evidence="3">
    <location>
        <position position="1134"/>
    </location>
    <ligand>
        <name>Mg(2+)</name>
        <dbReference type="ChEBI" id="CHEBI:18420"/>
        <label>1</label>
    </ligand>
</feature>
<dbReference type="Pfam" id="PF03747">
    <property type="entry name" value="ADP_ribosyl_GH"/>
    <property type="match status" value="1"/>
</dbReference>
<evidence type="ECO:0000313" key="4">
    <source>
        <dbReference type="EMBL" id="SBP01087.1"/>
    </source>
</evidence>
<evidence type="ECO:0000256" key="3">
    <source>
        <dbReference type="PIRSR" id="PIRSR605502-1"/>
    </source>
</evidence>
<dbReference type="InterPro" id="IPR005502">
    <property type="entry name" value="Ribosyl_crysJ1"/>
</dbReference>
<dbReference type="PANTHER" id="PTHR16222">
    <property type="entry name" value="ADP-RIBOSYLGLYCOHYDROLASE"/>
    <property type="match status" value="1"/>
</dbReference>
<dbReference type="Gene3D" id="1.10.4080.10">
    <property type="entry name" value="ADP-ribosylation/Crystallin J1"/>
    <property type="match status" value="1"/>
</dbReference>
<name>A0A1M4EQJ8_9ACTN</name>
<evidence type="ECO:0000256" key="2">
    <source>
        <dbReference type="ARBA" id="ARBA00022801"/>
    </source>
</evidence>
<feature type="binding site" evidence="3">
    <location>
        <position position="1131"/>
    </location>
    <ligand>
        <name>Mg(2+)</name>
        <dbReference type="ChEBI" id="CHEBI:18420"/>
        <label>1</label>
    </ligand>
</feature>
<dbReference type="AlphaFoldDB" id="A0A1M4EQJ8"/>
<sequence length="1180" mass="128746">MLPRCRTKYGCKHPLAISIRVFAGGSHAICVCAGLTVPIFEEGPAKSVVAPDRSLDLFANRFELTRHVVSLINEDPATERILYLHGLGGNGKSLLLRHLEQRCCLRTDQWATIRAASDVELLERLTEHGRQVPVARIDFGARPAGENRPQEAFSGLFMLKRQLARYGIATPRFDFAAITYLHKLGFDIAHRVPELFPRGEASIALDIADAIMTLPVLRVGQQLFQLINVRMDKVFTRGRMKRRVPQEDAEQILALVPEPDLLHELPRLFAKDLNDAVAEHPRIVLLFDTHEAFFGEAIGDPDSLLHADKLMRDEWLRCLLGHLDLGAGIIAVLAGRTRPPWSTAPVYPISDRHLDLHLVGHLSTIDAHQYLSMAGIADPPMRKALVEYASTAPDEVHPYFLGLCADVALAAGSRLSPADFTGLVDKERDLAHRLLQWTPAEAEYGILAVSACRAFTAETFRHLGQELDFPCDRSAFSRLTAFSFIAPLRGGTAGGTGAYTMHNILRRSLQNVRPAELRHAHEVLARYYGEREEFTAEMEAAYHLSHLGSTQGVAAWVVLMDRSLATGRFDRCRALAGLLGELRIDRDEDRGRCLYRVARAYLGLGHWDQAEALLNDLPRRSAHAELVRAEVAFCRGDFEQAERLAQAALTLAEGDARQGFLFRLAEIELYQGRFSDGRRHATEGMRSTADQAPWRKLLGEIEYFSGNVDRANTLINQALHEVAARPIQLRDQALYAGLLQDAALIAEATGSWRTALDSQNKALTIRKASEDARGVAQSLHGIGKAQCGLGLLKEAAHSLAEAGRMARDLGDGLLAAKVTHSEADVHQANRDHASARRLTEQALSEFEHHGTPYDIASARLSLARLTEGRERIHHADHGRRLAAQGGFGVLDQLFPDQGIPSAERILNGLIGFCCGDALGVPWEGKPPQDITLTDTLATRGEWPTGSTSDDTEQLILLAENLISTGGSERAFLTALATALPTMRGAGPTTRRAVARFEATGSLTADGGGTNGAMMRVLPIGWAVPATNVQHRHALVERMTKTTHADARAIATASAVAAMGSWALEGCAAQDLITIAAEELDHFGIPSVEGWEPSPSGVSLDVMDTLGAVLHVLRLHENPVGAMRYAVSLGGDTDTVAAIVGGILSCRQDTVDIPWKPQVALPTSLDTLAQGLRATRQVMYA</sequence>
<dbReference type="GO" id="GO:0046872">
    <property type="term" value="F:metal ion binding"/>
    <property type="evidence" value="ECO:0007669"/>
    <property type="project" value="UniProtKB-KW"/>
</dbReference>
<dbReference type="InterPro" id="IPR050792">
    <property type="entry name" value="ADP-ribosylglycohydrolase"/>
</dbReference>
<dbReference type="InterPro" id="IPR011990">
    <property type="entry name" value="TPR-like_helical_dom_sf"/>
</dbReference>
<proteinExistence type="inferred from homology"/>
<dbReference type="GO" id="GO:0016787">
    <property type="term" value="F:hydrolase activity"/>
    <property type="evidence" value="ECO:0007669"/>
    <property type="project" value="UniProtKB-KW"/>
</dbReference>
<organism evidence="4">
    <name type="scientific">Nonomuraea gerenzanensis</name>
    <dbReference type="NCBI Taxonomy" id="93944"/>
    <lineage>
        <taxon>Bacteria</taxon>
        <taxon>Bacillati</taxon>
        <taxon>Actinomycetota</taxon>
        <taxon>Actinomycetes</taxon>
        <taxon>Streptosporangiales</taxon>
        <taxon>Streptosporangiaceae</taxon>
        <taxon>Nonomuraea</taxon>
    </lineage>
</organism>
<feature type="binding site" evidence="3">
    <location>
        <position position="950"/>
    </location>
    <ligand>
        <name>Mg(2+)</name>
        <dbReference type="ChEBI" id="CHEBI:18420"/>
        <label>1</label>
    </ligand>
</feature>
<dbReference type="Gene3D" id="1.25.40.10">
    <property type="entry name" value="Tetratricopeptide repeat domain"/>
    <property type="match status" value="2"/>
</dbReference>
<accession>A0A1M4EQJ8</accession>
<keyword evidence="3" id="KW-0479">Metal-binding</keyword>
<dbReference type="SUPFAM" id="SSF101478">
    <property type="entry name" value="ADP-ribosylglycohydrolase"/>
    <property type="match status" value="1"/>
</dbReference>
<gene>
    <name evidence="4" type="ORF">BN4615_P10603</name>
</gene>
<keyword evidence="2 4" id="KW-0378">Hydrolase</keyword>
<dbReference type="EMBL" id="LT559118">
    <property type="protein sequence ID" value="SBP01087.1"/>
    <property type="molecule type" value="Genomic_DNA"/>
</dbReference>
<dbReference type="PANTHER" id="PTHR16222:SF24">
    <property type="entry name" value="ADP-RIBOSYLHYDROLASE ARH3"/>
    <property type="match status" value="1"/>
</dbReference>
<feature type="binding site" evidence="3">
    <location>
        <position position="1133"/>
    </location>
    <ligand>
        <name>Mg(2+)</name>
        <dbReference type="ChEBI" id="CHEBI:18420"/>
        <label>1</label>
    </ligand>
</feature>
<comment type="cofactor">
    <cofactor evidence="3">
        <name>Mg(2+)</name>
        <dbReference type="ChEBI" id="CHEBI:18420"/>
    </cofactor>
    <text evidence="3">Binds 2 magnesium ions per subunit.</text>
</comment>
<dbReference type="InterPro" id="IPR036705">
    <property type="entry name" value="Ribosyl_crysJ1_sf"/>
</dbReference>
<keyword evidence="3" id="KW-0460">Magnesium</keyword>
<evidence type="ECO:0000256" key="1">
    <source>
        <dbReference type="ARBA" id="ARBA00010702"/>
    </source>
</evidence>
<feature type="binding site" evidence="3">
    <location>
        <position position="948"/>
    </location>
    <ligand>
        <name>Mg(2+)</name>
        <dbReference type="ChEBI" id="CHEBI:18420"/>
        <label>1</label>
    </ligand>
</feature>
<dbReference type="SUPFAM" id="SSF48452">
    <property type="entry name" value="TPR-like"/>
    <property type="match status" value="2"/>
</dbReference>